<evidence type="ECO:0000256" key="2">
    <source>
        <dbReference type="ARBA" id="ARBA00023015"/>
    </source>
</evidence>
<dbReference type="KEGG" id="pez:HWQ56_14990"/>
<keyword evidence="9" id="KW-1185">Reference proteome</keyword>
<keyword evidence="4" id="KW-0804">Transcription</keyword>
<evidence type="ECO:0000259" key="6">
    <source>
        <dbReference type="Pfam" id="PF04542"/>
    </source>
</evidence>
<dbReference type="NCBIfam" id="TIGR02937">
    <property type="entry name" value="sigma70-ECF"/>
    <property type="match status" value="1"/>
</dbReference>
<dbReference type="RefSeq" id="WP_176571006.1">
    <property type="nucleotide sequence ID" value="NZ_CP056030.1"/>
</dbReference>
<dbReference type="Gene3D" id="1.10.10.10">
    <property type="entry name" value="Winged helix-like DNA-binding domain superfamily/Winged helix DNA-binding domain"/>
    <property type="match status" value="1"/>
</dbReference>
<proteinExistence type="inferred from homology"/>
<evidence type="ECO:0000256" key="4">
    <source>
        <dbReference type="ARBA" id="ARBA00023163"/>
    </source>
</evidence>
<dbReference type="InterPro" id="IPR013324">
    <property type="entry name" value="RNA_pol_sigma_r3/r4-like"/>
</dbReference>
<evidence type="ECO:0000256" key="3">
    <source>
        <dbReference type="ARBA" id="ARBA00023082"/>
    </source>
</evidence>
<evidence type="ECO:0000313" key="8">
    <source>
        <dbReference type="EMBL" id="QKZ05022.1"/>
    </source>
</evidence>
<dbReference type="InterPro" id="IPR039425">
    <property type="entry name" value="RNA_pol_sigma-70-like"/>
</dbReference>
<comment type="similarity">
    <text evidence="1">Belongs to the sigma-70 factor family. ECF subfamily.</text>
</comment>
<feature type="domain" description="RNA polymerase sigma factor 70 region 4 type 2" evidence="7">
    <location>
        <begin position="127"/>
        <end position="179"/>
    </location>
</feature>
<dbReference type="GO" id="GO:0006352">
    <property type="term" value="P:DNA-templated transcription initiation"/>
    <property type="evidence" value="ECO:0007669"/>
    <property type="project" value="InterPro"/>
</dbReference>
<gene>
    <name evidence="8" type="ORF">HWQ56_14990</name>
</gene>
<evidence type="ECO:0000313" key="9">
    <source>
        <dbReference type="Proteomes" id="UP000509568"/>
    </source>
</evidence>
<keyword evidence="3" id="KW-0731">Sigma factor</keyword>
<dbReference type="InterPro" id="IPR013325">
    <property type="entry name" value="RNA_pol_sigma_r2"/>
</dbReference>
<protein>
    <submittedName>
        <fullName evidence="8">Sigma-70 family RNA polymerase sigma factor</fullName>
    </submittedName>
</protein>
<dbReference type="GO" id="GO:0003677">
    <property type="term" value="F:DNA binding"/>
    <property type="evidence" value="ECO:0007669"/>
    <property type="project" value="InterPro"/>
</dbReference>
<dbReference type="InterPro" id="IPR014284">
    <property type="entry name" value="RNA_pol_sigma-70_dom"/>
</dbReference>
<dbReference type="InterPro" id="IPR036388">
    <property type="entry name" value="WH-like_DNA-bd_sf"/>
</dbReference>
<sequence length="192" mass="21695">MRVFPDNPPPMPKPTLPEPDETSGASDMLQVFLQQQGRVEKQLSRWVACRATAADLCQELFIRLWRRKDVQVQDLGQYMMRSARNLAIDHIRSQRSRLRTESALLPEQMVGAPTALEDGHQANHELQQVEAALRALPERTRHVFLLNRIHGQSYTDIARALDISASAVEKHMMRALQACKSSVDAPPVKAPK</sequence>
<dbReference type="InterPro" id="IPR007627">
    <property type="entry name" value="RNA_pol_sigma70_r2"/>
</dbReference>
<evidence type="ECO:0000259" key="7">
    <source>
        <dbReference type="Pfam" id="PF08281"/>
    </source>
</evidence>
<dbReference type="GO" id="GO:0016987">
    <property type="term" value="F:sigma factor activity"/>
    <property type="evidence" value="ECO:0007669"/>
    <property type="project" value="UniProtKB-KW"/>
</dbReference>
<dbReference type="Pfam" id="PF08281">
    <property type="entry name" value="Sigma70_r4_2"/>
    <property type="match status" value="1"/>
</dbReference>
<organism evidence="8 9">
    <name type="scientific">Pseudomonas eucalypticola</name>
    <dbReference type="NCBI Taxonomy" id="2599595"/>
    <lineage>
        <taxon>Bacteria</taxon>
        <taxon>Pseudomonadati</taxon>
        <taxon>Pseudomonadota</taxon>
        <taxon>Gammaproteobacteria</taxon>
        <taxon>Pseudomonadales</taxon>
        <taxon>Pseudomonadaceae</taxon>
        <taxon>Pseudomonas</taxon>
    </lineage>
</organism>
<keyword evidence="2" id="KW-0805">Transcription regulation</keyword>
<dbReference type="EMBL" id="CP056030">
    <property type="protein sequence ID" value="QKZ05022.1"/>
    <property type="molecule type" value="Genomic_DNA"/>
</dbReference>
<feature type="region of interest" description="Disordered" evidence="5">
    <location>
        <begin position="1"/>
        <end position="24"/>
    </location>
</feature>
<reference evidence="8 9" key="1">
    <citation type="submission" date="2020-06" db="EMBL/GenBank/DDBJ databases">
        <title>Pseudomonas eucalypticola sp. nov., an endophyte of Eucalyptus dunnii leaves with biocontrol ability of eucalyptus leaf blight.</title>
        <authorList>
            <person name="Liu Y."/>
            <person name="Song Z."/>
            <person name="Zeng H."/>
            <person name="Lu M."/>
            <person name="Wang X."/>
            <person name="Lian X."/>
            <person name="Zhang Q."/>
        </authorList>
    </citation>
    <scope>NUCLEOTIDE SEQUENCE [LARGE SCALE GENOMIC DNA]</scope>
    <source>
        <strain evidence="8 9">NP-1</strain>
    </source>
</reference>
<dbReference type="Proteomes" id="UP000509568">
    <property type="component" value="Chromosome"/>
</dbReference>
<evidence type="ECO:0000256" key="5">
    <source>
        <dbReference type="SAM" id="MobiDB-lite"/>
    </source>
</evidence>
<dbReference type="SUPFAM" id="SSF88659">
    <property type="entry name" value="Sigma3 and sigma4 domains of RNA polymerase sigma factors"/>
    <property type="match status" value="1"/>
</dbReference>
<name>A0A7D5H407_9PSED</name>
<dbReference type="Gene3D" id="1.10.1740.10">
    <property type="match status" value="1"/>
</dbReference>
<accession>A0A7D5H407</accession>
<feature type="domain" description="RNA polymerase sigma-70 region 2" evidence="6">
    <location>
        <begin position="36"/>
        <end position="96"/>
    </location>
</feature>
<dbReference type="AlphaFoldDB" id="A0A7D5H407"/>
<evidence type="ECO:0000256" key="1">
    <source>
        <dbReference type="ARBA" id="ARBA00010641"/>
    </source>
</evidence>
<feature type="compositionally biased region" description="Pro residues" evidence="5">
    <location>
        <begin position="1"/>
        <end position="17"/>
    </location>
</feature>
<dbReference type="Pfam" id="PF04542">
    <property type="entry name" value="Sigma70_r2"/>
    <property type="match status" value="1"/>
</dbReference>
<dbReference type="CDD" id="cd06171">
    <property type="entry name" value="Sigma70_r4"/>
    <property type="match status" value="1"/>
</dbReference>
<dbReference type="SUPFAM" id="SSF88946">
    <property type="entry name" value="Sigma2 domain of RNA polymerase sigma factors"/>
    <property type="match status" value="1"/>
</dbReference>
<dbReference type="PANTHER" id="PTHR43133:SF63">
    <property type="entry name" value="RNA POLYMERASE SIGMA FACTOR FECI-RELATED"/>
    <property type="match status" value="1"/>
</dbReference>
<dbReference type="PANTHER" id="PTHR43133">
    <property type="entry name" value="RNA POLYMERASE ECF-TYPE SIGMA FACTO"/>
    <property type="match status" value="1"/>
</dbReference>
<dbReference type="InterPro" id="IPR013249">
    <property type="entry name" value="RNA_pol_sigma70_r4_t2"/>
</dbReference>